<keyword evidence="1" id="KW-0472">Membrane</keyword>
<protein>
    <submittedName>
        <fullName evidence="2">Uncharacterized protein</fullName>
    </submittedName>
</protein>
<evidence type="ECO:0000313" key="2">
    <source>
        <dbReference type="EMBL" id="POH62300.1"/>
    </source>
</evidence>
<dbReference type="AlphaFoldDB" id="A0A2S3Z9S5"/>
<keyword evidence="1" id="KW-1133">Transmembrane helix</keyword>
<evidence type="ECO:0000256" key="1">
    <source>
        <dbReference type="SAM" id="Phobius"/>
    </source>
</evidence>
<dbReference type="EMBL" id="PPXD01000026">
    <property type="protein sequence ID" value="POH62300.1"/>
    <property type="molecule type" value="Genomic_DNA"/>
</dbReference>
<feature type="transmembrane region" description="Helical" evidence="1">
    <location>
        <begin position="95"/>
        <end position="116"/>
    </location>
</feature>
<name>A0A2S3Z9S5_9MICO</name>
<dbReference type="Proteomes" id="UP000237340">
    <property type="component" value="Unassembled WGS sequence"/>
</dbReference>
<feature type="transmembrane region" description="Helical" evidence="1">
    <location>
        <begin position="128"/>
        <end position="150"/>
    </location>
</feature>
<keyword evidence="3" id="KW-1185">Reference proteome</keyword>
<feature type="transmembrane region" description="Helical" evidence="1">
    <location>
        <begin position="7"/>
        <end position="26"/>
    </location>
</feature>
<sequence length="151" mass="15882">MCAALAYNFGAFVIFLIRIPAVGGGSRVPDNYFYLGSAHVLAFLALGAVCRILSSSVLRTRDSTSGVVLGDLCVLLLAVGVVATIVLPLDSSGAGVFGIMVYLFWGVPVTALLSGFSIIVEQYAWLQILLTVTLIVHVALYIVGLAFQIAS</sequence>
<evidence type="ECO:0000313" key="3">
    <source>
        <dbReference type="Proteomes" id="UP000237340"/>
    </source>
</evidence>
<feature type="transmembrane region" description="Helical" evidence="1">
    <location>
        <begin position="66"/>
        <end position="89"/>
    </location>
</feature>
<comment type="caution">
    <text evidence="2">The sequence shown here is derived from an EMBL/GenBank/DDBJ whole genome shotgun (WGS) entry which is preliminary data.</text>
</comment>
<feature type="transmembrane region" description="Helical" evidence="1">
    <location>
        <begin position="32"/>
        <end position="54"/>
    </location>
</feature>
<keyword evidence="1" id="KW-0812">Transmembrane</keyword>
<gene>
    <name evidence="2" type="ORF">C3B61_15570</name>
</gene>
<reference evidence="2 3" key="1">
    <citation type="submission" date="2018-01" db="EMBL/GenBank/DDBJ databases">
        <title>Cryobacterium sp. nov., from glaciers in China.</title>
        <authorList>
            <person name="Liu Q."/>
            <person name="Xin Y.-H."/>
        </authorList>
    </citation>
    <scope>NUCLEOTIDE SEQUENCE [LARGE SCALE GENOMIC DNA]</scope>
    <source>
        <strain evidence="2 3">TMN-42</strain>
    </source>
</reference>
<accession>A0A2S3Z9S5</accession>
<proteinExistence type="predicted"/>
<organism evidence="2 3">
    <name type="scientific">Cryobacterium zongtaii</name>
    <dbReference type="NCBI Taxonomy" id="1259217"/>
    <lineage>
        <taxon>Bacteria</taxon>
        <taxon>Bacillati</taxon>
        <taxon>Actinomycetota</taxon>
        <taxon>Actinomycetes</taxon>
        <taxon>Micrococcales</taxon>
        <taxon>Microbacteriaceae</taxon>
        <taxon>Cryobacterium</taxon>
    </lineage>
</organism>